<dbReference type="PANTHER" id="PTHR11985">
    <property type="entry name" value="GLYCEROL-3-PHOSPHATE DEHYDROGENASE"/>
    <property type="match status" value="1"/>
</dbReference>
<comment type="similarity">
    <text evidence="2">Belongs to the FAD-dependent glycerol-3-phosphate dehydrogenase family.</text>
</comment>
<keyword evidence="5 8" id="KW-0560">Oxidoreductase</keyword>
<dbReference type="InterPro" id="IPR036188">
    <property type="entry name" value="FAD/NAD-bd_sf"/>
</dbReference>
<dbReference type="Pfam" id="PF16901">
    <property type="entry name" value="DAO_C"/>
    <property type="match status" value="1"/>
</dbReference>
<accession>A0A7Y9S612</accession>
<gene>
    <name evidence="8" type="ORF">FHU41_000577</name>
</gene>
<evidence type="ECO:0000256" key="2">
    <source>
        <dbReference type="ARBA" id="ARBA00007330"/>
    </source>
</evidence>
<reference evidence="8 9" key="1">
    <citation type="submission" date="2020-07" db="EMBL/GenBank/DDBJ databases">
        <title>Sequencing the genomes of 1000 actinobacteria strains.</title>
        <authorList>
            <person name="Klenk H.-P."/>
        </authorList>
    </citation>
    <scope>NUCLEOTIDE SEQUENCE [LARGE SCALE GENOMIC DNA]</scope>
    <source>
        <strain evidence="8 9">DSM 102047</strain>
    </source>
</reference>
<evidence type="ECO:0000259" key="7">
    <source>
        <dbReference type="Pfam" id="PF16901"/>
    </source>
</evidence>
<evidence type="ECO:0000256" key="4">
    <source>
        <dbReference type="ARBA" id="ARBA00022827"/>
    </source>
</evidence>
<keyword evidence="9" id="KW-1185">Reference proteome</keyword>
<comment type="cofactor">
    <cofactor evidence="1">
        <name>FAD</name>
        <dbReference type="ChEBI" id="CHEBI:57692"/>
    </cofactor>
</comment>
<dbReference type="AlphaFoldDB" id="A0A7Y9S612"/>
<proteinExistence type="inferred from homology"/>
<dbReference type="InterPro" id="IPR031656">
    <property type="entry name" value="DAO_C"/>
</dbReference>
<dbReference type="Gene3D" id="1.10.8.870">
    <property type="entry name" value="Alpha-glycerophosphate oxidase, cap domain"/>
    <property type="match status" value="1"/>
</dbReference>
<keyword evidence="4" id="KW-0274">FAD</keyword>
<dbReference type="Gene3D" id="3.50.50.60">
    <property type="entry name" value="FAD/NAD(P)-binding domain"/>
    <property type="match status" value="1"/>
</dbReference>
<protein>
    <submittedName>
        <fullName evidence="8">Glycerol-3-phosphate dehydrogenase</fullName>
        <ecNumber evidence="8">1.1.5.3</ecNumber>
    </submittedName>
</protein>
<evidence type="ECO:0000256" key="3">
    <source>
        <dbReference type="ARBA" id="ARBA00022630"/>
    </source>
</evidence>
<organism evidence="8 9">
    <name type="scientific">Psychromicrobium silvestre</name>
    <dbReference type="NCBI Taxonomy" id="1645614"/>
    <lineage>
        <taxon>Bacteria</taxon>
        <taxon>Bacillati</taxon>
        <taxon>Actinomycetota</taxon>
        <taxon>Actinomycetes</taxon>
        <taxon>Micrococcales</taxon>
        <taxon>Micrococcaceae</taxon>
        <taxon>Psychromicrobium</taxon>
    </lineage>
</organism>
<evidence type="ECO:0000259" key="6">
    <source>
        <dbReference type="Pfam" id="PF01266"/>
    </source>
</evidence>
<evidence type="ECO:0000313" key="9">
    <source>
        <dbReference type="Proteomes" id="UP000521748"/>
    </source>
</evidence>
<keyword evidence="3" id="KW-0285">Flavoprotein</keyword>
<dbReference type="Gene3D" id="3.30.9.10">
    <property type="entry name" value="D-Amino Acid Oxidase, subunit A, domain 2"/>
    <property type="match status" value="1"/>
</dbReference>
<sequence length="585" mass="64578">MNQQEPATVPASIERSTVSALRERPRAQVLIIGGGINGVGTFRDLALQGVDVVLVERGDYCQGASGASSHMIHGGIRYLENGEFRLVKESVQERNGLLKIAPHYVKPLQTTIPIFSTVSGVLNAPLRFLTHKQQGKPKERGAFLIKLGLSLYDSFSRDGGSVPRHQFAGRKKALQTLPLLNQDIKYAATYFDASVHNPERLTLDVLRDGEQAGRSADTSRARASNYLAVTRIAEDGVELTDQLTGESFSFTPELIVNTTGAWVDQTNAAMGEATSFMGGTKGSHIVLDHPELLAACAGREIFFEHTDGRIVLIYPMGDRVLVGTTDVDADMRKDAVCTEEEIDYFFDLVKHVFPTIEVNRSQIVYSFAGVRPLPKHDATQPGFVSRDYRIERADRQVGDRKIPVLSLVGGKWTTFRALSEHMSNDVLELLGKERKVSTAGLAIGGGVGFPKDEKAVESWILQHTGPQVDAQRAAVLLTRYGSRAEQVIEYLEAGTDKVLDSTYELSIREVAYIAAHEQLGHLVDVLIRRTSLAFRGLVTGELLTELAEALRGPLNWSDERVQFELRHAEIVLDRFHRVQVQNLVV</sequence>
<comment type="caution">
    <text evidence="8">The sequence shown here is derived from an EMBL/GenBank/DDBJ whole genome shotgun (WGS) entry which is preliminary data.</text>
</comment>
<dbReference type="PANTHER" id="PTHR11985:SF15">
    <property type="entry name" value="GLYCEROL-3-PHOSPHATE DEHYDROGENASE, MITOCHONDRIAL"/>
    <property type="match status" value="1"/>
</dbReference>
<dbReference type="InterPro" id="IPR006076">
    <property type="entry name" value="FAD-dep_OxRdtase"/>
</dbReference>
<dbReference type="Pfam" id="PF01266">
    <property type="entry name" value="DAO"/>
    <property type="match status" value="1"/>
</dbReference>
<feature type="domain" description="Alpha-glycerophosphate oxidase C-terminal" evidence="7">
    <location>
        <begin position="437"/>
        <end position="560"/>
    </location>
</feature>
<dbReference type="GO" id="GO:0006072">
    <property type="term" value="P:glycerol-3-phosphate metabolic process"/>
    <property type="evidence" value="ECO:0007669"/>
    <property type="project" value="InterPro"/>
</dbReference>
<evidence type="ECO:0000313" key="8">
    <source>
        <dbReference type="EMBL" id="NYE94356.1"/>
    </source>
</evidence>
<dbReference type="EMBL" id="JACBYQ010000001">
    <property type="protein sequence ID" value="NYE94356.1"/>
    <property type="molecule type" value="Genomic_DNA"/>
</dbReference>
<name>A0A7Y9S612_9MICC</name>
<dbReference type="InterPro" id="IPR000447">
    <property type="entry name" value="G3P_DH_FAD-dep"/>
</dbReference>
<feature type="domain" description="FAD dependent oxidoreductase" evidence="6">
    <location>
        <begin position="29"/>
        <end position="376"/>
    </location>
</feature>
<dbReference type="InterPro" id="IPR038299">
    <property type="entry name" value="DAO_C_sf"/>
</dbReference>
<dbReference type="RefSeq" id="WP_179388127.1">
    <property type="nucleotide sequence ID" value="NZ_JACBYQ010000001.1"/>
</dbReference>
<dbReference type="GO" id="GO:0004368">
    <property type="term" value="F:glycerol-3-phosphate dehydrogenase (quinone) activity"/>
    <property type="evidence" value="ECO:0007669"/>
    <property type="project" value="UniProtKB-EC"/>
</dbReference>
<dbReference type="EC" id="1.1.5.3" evidence="8"/>
<dbReference type="SUPFAM" id="SSF51905">
    <property type="entry name" value="FAD/NAD(P)-binding domain"/>
    <property type="match status" value="1"/>
</dbReference>
<dbReference type="Proteomes" id="UP000521748">
    <property type="component" value="Unassembled WGS sequence"/>
</dbReference>
<evidence type="ECO:0000256" key="1">
    <source>
        <dbReference type="ARBA" id="ARBA00001974"/>
    </source>
</evidence>
<evidence type="ECO:0000256" key="5">
    <source>
        <dbReference type="ARBA" id="ARBA00023002"/>
    </source>
</evidence>
<dbReference type="PRINTS" id="PR01001">
    <property type="entry name" value="FADG3PDH"/>
</dbReference>